<keyword evidence="2" id="KW-1185">Reference proteome</keyword>
<dbReference type="EMBL" id="AZRM01000007">
    <property type="protein sequence ID" value="PNS02190.1"/>
    <property type="molecule type" value="Genomic_DNA"/>
</dbReference>
<proteinExistence type="predicted"/>
<evidence type="ECO:0000313" key="2">
    <source>
        <dbReference type="Proteomes" id="UP000236199"/>
    </source>
</evidence>
<dbReference type="Proteomes" id="UP000236199">
    <property type="component" value="Unassembled WGS sequence"/>
</dbReference>
<sequence>MLTPFLKLLKVNDTLLGYFNYITLKGILATKVEIKIS</sequence>
<evidence type="ECO:0000313" key="1">
    <source>
        <dbReference type="EMBL" id="PNS02190.1"/>
    </source>
</evidence>
<name>A0A2K1PHC4_9BACT</name>
<comment type="caution">
    <text evidence="1">The sequence shown here is derived from an EMBL/GenBank/DDBJ whole genome shotgun (WGS) entry which is preliminary data.</text>
</comment>
<dbReference type="AlphaFoldDB" id="A0A2K1PHC4"/>
<accession>A0A2K1PHC4</accession>
<organism evidence="1 2">
    <name type="scientific">Petrotoga miotherma DSM 10691</name>
    <dbReference type="NCBI Taxonomy" id="1434326"/>
    <lineage>
        <taxon>Bacteria</taxon>
        <taxon>Thermotogati</taxon>
        <taxon>Thermotogota</taxon>
        <taxon>Thermotogae</taxon>
        <taxon>Petrotogales</taxon>
        <taxon>Petrotogaceae</taxon>
        <taxon>Petrotoga</taxon>
    </lineage>
</organism>
<reference evidence="1 2" key="1">
    <citation type="submission" date="2013-12" db="EMBL/GenBank/DDBJ databases">
        <title>Comparative genomics of Petrotoga isolates.</title>
        <authorList>
            <person name="Nesbo C.L."/>
            <person name="Charchuk R."/>
            <person name="Chow K."/>
        </authorList>
    </citation>
    <scope>NUCLEOTIDE SEQUENCE [LARGE SCALE GENOMIC DNA]</scope>
    <source>
        <strain evidence="1 2">DSM 10691</strain>
    </source>
</reference>
<gene>
    <name evidence="1" type="ORF">X928_01085</name>
</gene>
<protein>
    <submittedName>
        <fullName evidence="1">Uncharacterized protein</fullName>
    </submittedName>
</protein>